<protein>
    <submittedName>
        <fullName evidence="1">Uncharacterized protein</fullName>
    </submittedName>
</protein>
<dbReference type="AlphaFoldDB" id="A0A1J4S9E4"/>
<reference evidence="1 2" key="1">
    <citation type="journal article" date="2016" name="Environ. Microbiol.">
        <title>Genomic resolution of a cold subsurface aquifer community provides metabolic insights for novel microbes adapted to high CO concentrations.</title>
        <authorList>
            <person name="Probst A.J."/>
            <person name="Castelle C.J."/>
            <person name="Singh A."/>
            <person name="Brown C.T."/>
            <person name="Anantharaman K."/>
            <person name="Sharon I."/>
            <person name="Hug L.A."/>
            <person name="Burstein D."/>
            <person name="Emerson J.B."/>
            <person name="Thomas B.C."/>
            <person name="Banfield J.F."/>
        </authorList>
    </citation>
    <scope>NUCLEOTIDE SEQUENCE [LARGE SCALE GENOMIC DNA]</scope>
    <source>
        <strain evidence="1">CG1_02_38_46</strain>
    </source>
</reference>
<evidence type="ECO:0000313" key="2">
    <source>
        <dbReference type="Proteomes" id="UP000182278"/>
    </source>
</evidence>
<evidence type="ECO:0000313" key="1">
    <source>
        <dbReference type="EMBL" id="OIN95928.1"/>
    </source>
</evidence>
<name>A0A1J4S9E4_9BACT</name>
<proteinExistence type="predicted"/>
<gene>
    <name evidence="1" type="ORF">AUJ66_07890</name>
</gene>
<sequence>MLVQKINFKNEKDLQVIILQEKIKGTPDIEIGKKYGVTYRYIERLITKSQGINISTLNISKKIKTLYPKDFKEEQTTVWSFKSRGSWATHSGEYRGNWSPYANIIQYNNSNEGNLS</sequence>
<organism evidence="1 2">
    <name type="scientific">Candidatus Desantisbacteria bacterium CG1_02_38_46</name>
    <dbReference type="NCBI Taxonomy" id="1817893"/>
    <lineage>
        <taxon>Bacteria</taxon>
        <taxon>Candidatus Desantisiibacteriota</taxon>
    </lineage>
</organism>
<accession>A0A1J4S9E4</accession>
<dbReference type="Proteomes" id="UP000182278">
    <property type="component" value="Unassembled WGS sequence"/>
</dbReference>
<comment type="caution">
    <text evidence="1">The sequence shown here is derived from an EMBL/GenBank/DDBJ whole genome shotgun (WGS) entry which is preliminary data.</text>
</comment>
<dbReference type="EMBL" id="MNUO01000121">
    <property type="protein sequence ID" value="OIN95928.1"/>
    <property type="molecule type" value="Genomic_DNA"/>
</dbReference>
<dbReference type="STRING" id="1817893.AUJ66_07890"/>